<dbReference type="InterPro" id="IPR036428">
    <property type="entry name" value="PCD_sf"/>
</dbReference>
<dbReference type="GeneID" id="300924158"/>
<sequence>MTVLSQSSCEACRIGAPKVDEAEARELLTQIPDWSLIEVEGIQQLQRQYKFKNFVAAMDFANQLADIAEAEGHHPGILVEWGKATVTWWSHSIKGLHRNDFVMAAKTDALLDK</sequence>
<evidence type="ECO:0000313" key="5">
    <source>
        <dbReference type="EMBL" id="KRU22910.1"/>
    </source>
</evidence>
<dbReference type="HAMAP" id="MF_00434">
    <property type="entry name" value="Pterin_4_alpha"/>
    <property type="match status" value="1"/>
</dbReference>
<dbReference type="SUPFAM" id="SSF55248">
    <property type="entry name" value="PCD-like"/>
    <property type="match status" value="1"/>
</dbReference>
<comment type="caution">
    <text evidence="5">The sequence shown here is derived from an EMBL/GenBank/DDBJ whole genome shotgun (WGS) entry which is preliminary data.</text>
</comment>
<protein>
    <recommendedName>
        <fullName evidence="4">Putative pterin-4-alpha-carbinolamine dehydratase</fullName>
        <shortName evidence="4">PHS</shortName>
        <ecNumber evidence="4">4.2.1.96</ecNumber>
    </recommendedName>
    <alternativeName>
        <fullName evidence="4">4-alpha-hydroxy-tetrahydropterin dehydratase</fullName>
    </alternativeName>
    <alternativeName>
        <fullName evidence="4">Pterin carbinolamine dehydratase</fullName>
        <shortName evidence="4">PCD</shortName>
    </alternativeName>
</protein>
<name>A0A0T6DSE1_9GAMM</name>
<dbReference type="Pfam" id="PF01329">
    <property type="entry name" value="Pterin_4a"/>
    <property type="match status" value="1"/>
</dbReference>
<dbReference type="InterPro" id="IPR050376">
    <property type="entry name" value="Pterin-4-alpha-carb_dehyd"/>
</dbReference>
<dbReference type="CDD" id="cd00913">
    <property type="entry name" value="PCD_DCoH_subfamily_a"/>
    <property type="match status" value="1"/>
</dbReference>
<dbReference type="InterPro" id="IPR001533">
    <property type="entry name" value="Pterin_deHydtase"/>
</dbReference>
<dbReference type="NCBIfam" id="NF002016">
    <property type="entry name" value="PRK00823.1-1"/>
    <property type="match status" value="1"/>
</dbReference>
<comment type="catalytic activity">
    <reaction evidence="1 4">
        <text>(4aS,6R)-4a-hydroxy-L-erythro-5,6,7,8-tetrahydrobiopterin = (6R)-L-erythro-6,7-dihydrobiopterin + H2O</text>
        <dbReference type="Rhea" id="RHEA:11920"/>
        <dbReference type="ChEBI" id="CHEBI:15377"/>
        <dbReference type="ChEBI" id="CHEBI:15642"/>
        <dbReference type="ChEBI" id="CHEBI:43120"/>
        <dbReference type="EC" id="4.2.1.96"/>
    </reaction>
</comment>
<keyword evidence="6" id="KW-1185">Reference proteome</keyword>
<organism evidence="5 6">
    <name type="scientific">Psychrobacter piscatorii</name>
    <dbReference type="NCBI Taxonomy" id="554343"/>
    <lineage>
        <taxon>Bacteria</taxon>
        <taxon>Pseudomonadati</taxon>
        <taxon>Pseudomonadota</taxon>
        <taxon>Gammaproteobacteria</taxon>
        <taxon>Moraxellales</taxon>
        <taxon>Moraxellaceae</taxon>
        <taxon>Psychrobacter</taxon>
    </lineage>
</organism>
<accession>A0A0T6DSE1</accession>
<evidence type="ECO:0000256" key="2">
    <source>
        <dbReference type="ARBA" id="ARBA00006472"/>
    </source>
</evidence>
<dbReference type="RefSeq" id="WP_058024261.1">
    <property type="nucleotide sequence ID" value="NZ_LNDJ01000054.1"/>
</dbReference>
<dbReference type="Proteomes" id="UP000051202">
    <property type="component" value="Unassembled WGS sequence"/>
</dbReference>
<evidence type="ECO:0000256" key="1">
    <source>
        <dbReference type="ARBA" id="ARBA00001554"/>
    </source>
</evidence>
<evidence type="ECO:0000313" key="6">
    <source>
        <dbReference type="Proteomes" id="UP000051202"/>
    </source>
</evidence>
<dbReference type="STRING" id="554343.AS194_06280"/>
<dbReference type="AlphaFoldDB" id="A0A0T6DSE1"/>
<gene>
    <name evidence="5" type="ORF">AS194_06280</name>
</gene>
<dbReference type="GO" id="GO:0006729">
    <property type="term" value="P:tetrahydrobiopterin biosynthetic process"/>
    <property type="evidence" value="ECO:0007669"/>
    <property type="project" value="InterPro"/>
</dbReference>
<dbReference type="PANTHER" id="PTHR42805">
    <property type="entry name" value="PTERIN-4-ALPHA-CARBINOLAMINE DEHYDRATASE-RELATED"/>
    <property type="match status" value="1"/>
</dbReference>
<proteinExistence type="inferred from homology"/>
<evidence type="ECO:0000256" key="4">
    <source>
        <dbReference type="HAMAP-Rule" id="MF_00434"/>
    </source>
</evidence>
<dbReference type="GO" id="GO:0008124">
    <property type="term" value="F:4-alpha-hydroxytetrahydrobiopterin dehydratase activity"/>
    <property type="evidence" value="ECO:0007669"/>
    <property type="project" value="UniProtKB-UniRule"/>
</dbReference>
<dbReference type="Gene3D" id="3.30.1360.20">
    <property type="entry name" value="Transcriptional coactivator/pterin dehydratase"/>
    <property type="match status" value="1"/>
</dbReference>
<dbReference type="EMBL" id="LNDJ01000054">
    <property type="protein sequence ID" value="KRU22910.1"/>
    <property type="molecule type" value="Genomic_DNA"/>
</dbReference>
<dbReference type="EC" id="4.2.1.96" evidence="4"/>
<dbReference type="PANTHER" id="PTHR42805:SF1">
    <property type="entry name" value="PTERIN-4-ALPHA-CARBINOLAMINE DEHYDRATASE-RELATED"/>
    <property type="match status" value="1"/>
</dbReference>
<keyword evidence="3 4" id="KW-0456">Lyase</keyword>
<comment type="similarity">
    <text evidence="2 4">Belongs to the pterin-4-alpha-carbinolamine dehydratase family.</text>
</comment>
<reference evidence="5 6" key="1">
    <citation type="submission" date="2015-11" db="EMBL/GenBank/DDBJ databases">
        <title>Permanent draft genome of Psychrobacter piscatorii LQ58.</title>
        <authorList>
            <person name="Zhou M."/>
            <person name="Dong B."/>
            <person name="Liu Q."/>
        </authorList>
    </citation>
    <scope>NUCLEOTIDE SEQUENCE [LARGE SCALE GENOMIC DNA]</scope>
    <source>
        <strain evidence="5 6">LQ58</strain>
    </source>
</reference>
<evidence type="ECO:0000256" key="3">
    <source>
        <dbReference type="ARBA" id="ARBA00023239"/>
    </source>
</evidence>